<dbReference type="AlphaFoldDB" id="B0SJM7"/>
<dbReference type="HOGENOM" id="CLU_2916987_0_0_12"/>
<dbReference type="EMBL" id="CP000786">
    <property type="protein sequence ID" value="ABZ96600.1"/>
    <property type="molecule type" value="Genomic_DNA"/>
</dbReference>
<organism evidence="1 2">
    <name type="scientific">Leptospira biflexa serovar Patoc (strain Patoc 1 / ATCC 23582 / Paris)</name>
    <dbReference type="NCBI Taxonomy" id="456481"/>
    <lineage>
        <taxon>Bacteria</taxon>
        <taxon>Pseudomonadati</taxon>
        <taxon>Spirochaetota</taxon>
        <taxon>Spirochaetia</taxon>
        <taxon>Leptospirales</taxon>
        <taxon>Leptospiraceae</taxon>
        <taxon>Leptospira</taxon>
    </lineage>
</organism>
<dbReference type="STRING" id="456481.LEPBI_I0462"/>
<dbReference type="KEGG" id="lbi:LEPBI_I0462"/>
<evidence type="ECO:0000313" key="1">
    <source>
        <dbReference type="EMBL" id="ABZ96600.1"/>
    </source>
</evidence>
<reference evidence="1 2" key="1">
    <citation type="journal article" date="2008" name="PLoS ONE">
        <title>Genome sequence of the saprophyte Leptospira biflexa provides insights into the evolution of Leptospira and the pathogenesis of leptospirosis.</title>
        <authorList>
            <person name="Picardeau M."/>
            <person name="Bulach D.M."/>
            <person name="Bouchier C."/>
            <person name="Zuerner R.L."/>
            <person name="Zidane N."/>
            <person name="Wilson P.J."/>
            <person name="Creno S."/>
            <person name="Kuczek E.S."/>
            <person name="Bommezzadri S."/>
            <person name="Davis J.C."/>
            <person name="McGrath A."/>
            <person name="Johnson M.J."/>
            <person name="Boursaux-Eude C."/>
            <person name="Seemann T."/>
            <person name="Rouy Z."/>
            <person name="Coppel R.L."/>
            <person name="Rood J.I."/>
            <person name="Lajus A."/>
            <person name="Davies J.K."/>
            <person name="Medigue C."/>
            <person name="Adler B."/>
        </authorList>
    </citation>
    <scope>NUCLEOTIDE SEQUENCE [LARGE SCALE GENOMIC DNA]</scope>
    <source>
        <strain evidence="2">Patoc 1 / ATCC 23582 / Paris</strain>
    </source>
</reference>
<protein>
    <submittedName>
        <fullName evidence="1">Uncharacterized protein</fullName>
    </submittedName>
</protein>
<evidence type="ECO:0000313" key="2">
    <source>
        <dbReference type="Proteomes" id="UP000001847"/>
    </source>
</evidence>
<sequence length="61" mass="6975">MCALTVEDLDLQPNLSCEYRLSCYEEYSKIRFAVTFGGMRKEGIPPVEIPKISGITKFERT</sequence>
<name>B0SJM7_LEPBP</name>
<gene>
    <name evidence="1" type="ordered locus">LEPBI_I0462</name>
</gene>
<keyword evidence="2" id="KW-1185">Reference proteome</keyword>
<dbReference type="Proteomes" id="UP000001847">
    <property type="component" value="Chromosome I"/>
</dbReference>
<proteinExistence type="predicted"/>
<accession>B0SJM7</accession>